<dbReference type="EMBL" id="LN999010">
    <property type="protein sequence ID" value="CUX77998.1"/>
    <property type="molecule type" value="Genomic_DNA"/>
</dbReference>
<feature type="domain" description="Protein-glutamine gamma-glutamyltransferase-like C-terminal" evidence="2">
    <location>
        <begin position="197"/>
        <end position="261"/>
    </location>
</feature>
<dbReference type="Proteomes" id="UP000250189">
    <property type="component" value="Chromosome"/>
</dbReference>
<dbReference type="InterPro" id="IPR025403">
    <property type="entry name" value="TgpA-like_C"/>
</dbReference>
<feature type="transmembrane region" description="Helical" evidence="1">
    <location>
        <begin position="35"/>
        <end position="57"/>
    </location>
</feature>
<organism evidence="4 5">
    <name type="scientific">Thermococcus chitonophagus</name>
    <dbReference type="NCBI Taxonomy" id="54262"/>
    <lineage>
        <taxon>Archaea</taxon>
        <taxon>Methanobacteriati</taxon>
        <taxon>Methanobacteriota</taxon>
        <taxon>Thermococci</taxon>
        <taxon>Thermococcales</taxon>
        <taxon>Thermococcaceae</taxon>
        <taxon>Thermococcus</taxon>
    </lineage>
</organism>
<evidence type="ECO:0000313" key="6">
    <source>
        <dbReference type="Proteomes" id="UP000250189"/>
    </source>
</evidence>
<evidence type="ECO:0000313" key="4">
    <source>
        <dbReference type="EMBL" id="CUX77998.1"/>
    </source>
</evidence>
<reference evidence="4" key="2">
    <citation type="submission" date="2016-01" db="EMBL/GenBank/DDBJ databases">
        <authorList>
            <person name="McClelland M."/>
            <person name="Jain A."/>
            <person name="Saraogi P."/>
            <person name="Mendelson R."/>
            <person name="Westerman R."/>
            <person name="SanMiguel P."/>
            <person name="Csonka L."/>
        </authorList>
    </citation>
    <scope>NUCLEOTIDE SEQUENCE</scope>
    <source>
        <strain evidence="4">1</strain>
    </source>
</reference>
<evidence type="ECO:0000313" key="5">
    <source>
        <dbReference type="Proteomes" id="UP000093069"/>
    </source>
</evidence>
<keyword evidence="1" id="KW-1133">Transmembrane helix</keyword>
<accession>A0A161KIU5</accession>
<dbReference type="GeneID" id="33322898"/>
<feature type="transmembrane region" description="Helical" evidence="1">
    <location>
        <begin position="77"/>
        <end position="95"/>
    </location>
</feature>
<reference evidence="5" key="1">
    <citation type="submission" date="2016-01" db="EMBL/GenBank/DDBJ databases">
        <authorList>
            <person name="Vorgias C.E."/>
        </authorList>
    </citation>
    <scope>NUCLEOTIDE SEQUENCE [LARGE SCALE GENOMIC DNA]</scope>
</reference>
<sequence>MRARIVLLFIVILAMIGLIRGTAHSEWGSLSADVILEAIVFIYIFAAIVAFIFLILIREKDIEREDMYNWKFSLKELILYGLSFVMVMVYFFIITKGLKLLAKSPKNETSTRVAVGGTSPTLFRPPVMSKPVPTLISYIPIILLLTITVFLGLEVIRGVRTITKKRQVKRTLTDFDIKLQEKGLDLFSNPREAVIELYKKAVLWLEVLGIPYKESWTHWEHAEKVAYKRRAYVELARLFEKAKYAPDKVTYEDAEKAYKLYQVIKGES</sequence>
<dbReference type="AlphaFoldDB" id="A0A161KIU5"/>
<dbReference type="Pfam" id="PF13559">
    <property type="entry name" value="DUF4129"/>
    <property type="match status" value="1"/>
</dbReference>
<gene>
    <name evidence="3" type="ORF">A3L04_09915</name>
    <name evidence="4" type="ORF">CHITON_1219</name>
</gene>
<keyword evidence="6" id="KW-1185">Reference proteome</keyword>
<evidence type="ECO:0000256" key="1">
    <source>
        <dbReference type="SAM" id="Phobius"/>
    </source>
</evidence>
<proteinExistence type="predicted"/>
<evidence type="ECO:0000313" key="3">
    <source>
        <dbReference type="EMBL" id="ASJ17363.1"/>
    </source>
</evidence>
<dbReference type="RefSeq" id="WP_068577724.1">
    <property type="nucleotide sequence ID" value="NZ_CP015193.1"/>
</dbReference>
<protein>
    <recommendedName>
        <fullName evidence="2">Protein-glutamine gamma-glutamyltransferase-like C-terminal domain-containing protein</fullName>
    </recommendedName>
</protein>
<keyword evidence="1" id="KW-0472">Membrane</keyword>
<dbReference type="KEGG" id="tch:CHITON_1219"/>
<reference evidence="3 6" key="3">
    <citation type="submission" date="2016-04" db="EMBL/GenBank/DDBJ databases">
        <title>Complete genome sequence of Thermococcus chitonophagus type strain GC74.</title>
        <authorList>
            <person name="Oger P.M."/>
        </authorList>
    </citation>
    <scope>NUCLEOTIDE SEQUENCE [LARGE SCALE GENOMIC DNA]</scope>
    <source>
        <strain evidence="3 6">GC74</strain>
    </source>
</reference>
<evidence type="ECO:0000259" key="2">
    <source>
        <dbReference type="Pfam" id="PF13559"/>
    </source>
</evidence>
<dbReference type="Proteomes" id="UP000093069">
    <property type="component" value="Chromosome I"/>
</dbReference>
<dbReference type="STRING" id="54262.CHITON_1219"/>
<name>A0A161KIU5_9EURY</name>
<keyword evidence="1" id="KW-0812">Transmembrane</keyword>
<dbReference type="EMBL" id="CP015193">
    <property type="protein sequence ID" value="ASJ17363.1"/>
    <property type="molecule type" value="Genomic_DNA"/>
</dbReference>
<feature type="transmembrane region" description="Helical" evidence="1">
    <location>
        <begin position="135"/>
        <end position="156"/>
    </location>
</feature>